<evidence type="ECO:0000259" key="1">
    <source>
        <dbReference type="Pfam" id="PF13470"/>
    </source>
</evidence>
<gene>
    <name evidence="3" type="ORF">SAMN05216360_1279</name>
</gene>
<evidence type="ECO:0000259" key="2">
    <source>
        <dbReference type="Pfam" id="PF26343"/>
    </source>
</evidence>
<dbReference type="InterPro" id="IPR002716">
    <property type="entry name" value="PIN_dom"/>
</dbReference>
<dbReference type="RefSeq" id="WP_091722376.1">
    <property type="nucleotide sequence ID" value="NZ_FNHS01000027.1"/>
</dbReference>
<organism evidence="3 4">
    <name type="scientific">Methylobacterium phyllostachyos</name>
    <dbReference type="NCBI Taxonomy" id="582672"/>
    <lineage>
        <taxon>Bacteria</taxon>
        <taxon>Pseudomonadati</taxon>
        <taxon>Pseudomonadota</taxon>
        <taxon>Alphaproteobacteria</taxon>
        <taxon>Hyphomicrobiales</taxon>
        <taxon>Methylobacteriaceae</taxon>
        <taxon>Methylobacterium</taxon>
    </lineage>
</organism>
<keyword evidence="4" id="KW-1185">Reference proteome</keyword>
<dbReference type="AlphaFoldDB" id="A0A1H0KGS3"/>
<proteinExistence type="predicted"/>
<dbReference type="OrthoDB" id="211933at2"/>
<sequence>MFANRFTALVDACSLVGALNRNLLLTLADAAFYRVRWSAPILDETERAIGRILTHKGTPDASERATRARQGMEKAFEEAMVEDFDTFLCVCSGLPDQGDAHVLAAALKTRAQTIVTENMRHFPATVLEPFDLEARSSDAFLADTIELDPGRAVAAIRRMRERMRKPEKTPAVLLRDMEAVGLVETVGVLRSYEASL</sequence>
<protein>
    <submittedName>
        <fullName evidence="3">PIN domain-containing protein</fullName>
    </submittedName>
</protein>
<dbReference type="STRING" id="582672.SAMN05216360_1279"/>
<feature type="domain" description="VapC50 C-terminal" evidence="2">
    <location>
        <begin position="138"/>
        <end position="190"/>
    </location>
</feature>
<dbReference type="Pfam" id="PF26343">
    <property type="entry name" value="VapC50_C"/>
    <property type="match status" value="1"/>
</dbReference>
<accession>A0A1H0KGS3</accession>
<feature type="domain" description="PIN" evidence="1">
    <location>
        <begin position="9"/>
        <end position="119"/>
    </location>
</feature>
<reference evidence="4" key="1">
    <citation type="submission" date="2016-10" db="EMBL/GenBank/DDBJ databases">
        <authorList>
            <person name="Varghese N."/>
            <person name="Submissions S."/>
        </authorList>
    </citation>
    <scope>NUCLEOTIDE SEQUENCE [LARGE SCALE GENOMIC DNA]</scope>
    <source>
        <strain evidence="4">BL47</strain>
    </source>
</reference>
<dbReference type="EMBL" id="FNHS01000027">
    <property type="protein sequence ID" value="SDO55139.1"/>
    <property type="molecule type" value="Genomic_DNA"/>
</dbReference>
<evidence type="ECO:0000313" key="3">
    <source>
        <dbReference type="EMBL" id="SDO55139.1"/>
    </source>
</evidence>
<evidence type="ECO:0000313" key="4">
    <source>
        <dbReference type="Proteomes" id="UP000198704"/>
    </source>
</evidence>
<dbReference type="InterPro" id="IPR058652">
    <property type="entry name" value="VapC50_C"/>
</dbReference>
<dbReference type="Proteomes" id="UP000198704">
    <property type="component" value="Unassembled WGS sequence"/>
</dbReference>
<name>A0A1H0KGS3_9HYPH</name>
<dbReference type="Pfam" id="PF13470">
    <property type="entry name" value="PIN_3"/>
    <property type="match status" value="1"/>
</dbReference>